<gene>
    <name evidence="2" type="ORF">HCZ30_05535</name>
</gene>
<dbReference type="Proteomes" id="UP000709466">
    <property type="component" value="Unassembled WGS sequence"/>
</dbReference>
<name>A0ABX0VX91_9RHOB</name>
<keyword evidence="3" id="KW-1185">Reference proteome</keyword>
<evidence type="ECO:0000259" key="1">
    <source>
        <dbReference type="Pfam" id="PF13566"/>
    </source>
</evidence>
<accession>A0ABX0VX91</accession>
<protein>
    <submittedName>
        <fullName evidence="2">DUF4130 domain-containing protein</fullName>
    </submittedName>
</protein>
<evidence type="ECO:0000313" key="3">
    <source>
        <dbReference type="Proteomes" id="UP000709466"/>
    </source>
</evidence>
<evidence type="ECO:0000313" key="2">
    <source>
        <dbReference type="EMBL" id="NIY71896.1"/>
    </source>
</evidence>
<dbReference type="EMBL" id="JAATOP010000003">
    <property type="protein sequence ID" value="NIY71896.1"/>
    <property type="molecule type" value="Genomic_DNA"/>
</dbReference>
<dbReference type="InterPro" id="IPR025404">
    <property type="entry name" value="DUF4130"/>
</dbReference>
<feature type="domain" description="DUF4130" evidence="1">
    <location>
        <begin position="78"/>
        <end position="200"/>
    </location>
</feature>
<comment type="caution">
    <text evidence="2">The sequence shown here is derived from an EMBL/GenBank/DDBJ whole genome shotgun (WGS) entry which is preliminary data.</text>
</comment>
<organism evidence="2 3">
    <name type="scientific">Marivivens donghaensis</name>
    <dbReference type="NCBI Taxonomy" id="1699413"/>
    <lineage>
        <taxon>Bacteria</taxon>
        <taxon>Pseudomonadati</taxon>
        <taxon>Pseudomonadota</taxon>
        <taxon>Alphaproteobacteria</taxon>
        <taxon>Rhodobacterales</taxon>
        <taxon>Paracoccaceae</taxon>
        <taxon>Marivivens group</taxon>
        <taxon>Marivivens</taxon>
    </lineage>
</organism>
<dbReference type="RefSeq" id="WP_167637250.1">
    <property type="nucleotide sequence ID" value="NZ_JAATOP010000003.1"/>
</dbReference>
<reference evidence="2 3" key="1">
    <citation type="submission" date="2020-03" db="EMBL/GenBank/DDBJ databases">
        <title>Bacterial isolates of synthetic phycosphere.</title>
        <authorList>
            <person name="Fu H."/>
            <person name="Moran M.A."/>
        </authorList>
    </citation>
    <scope>NUCLEOTIDE SEQUENCE [LARGE SCALE GENOMIC DNA]</scope>
    <source>
        <strain evidence="2 3">HF1</strain>
    </source>
</reference>
<proteinExistence type="predicted"/>
<sequence>MFAIPLPFSSTAPAWRRAARHLLAARVPPEQVSWEVLPPREEAYLPPLPMARFKVRVPERFLHLADSVTSHASEDRFVRLYRLAWRLKLTPGLLTEGKDPDVTALLGMEEEVRKSLRRLNRQLRLHDLGWRSGRRLYAGWCDVENDPVELALPVFRRKFSDLDWVVHTPARTVRNIAGNELAYEAPARPDLPKDTSQAEWQKWLWAQETRAHVMLALPAPLPALTHQVLNRKCSTSPSLTM</sequence>
<dbReference type="Pfam" id="PF13566">
    <property type="entry name" value="DUF4130"/>
    <property type="match status" value="1"/>
</dbReference>